<dbReference type="PROSITE" id="PS00705">
    <property type="entry name" value="PROK_CO2_ANHYDRASE_2"/>
    <property type="match status" value="1"/>
</dbReference>
<evidence type="ECO:0000256" key="8">
    <source>
        <dbReference type="RuleBase" id="RU003956"/>
    </source>
</evidence>
<dbReference type="Gene3D" id="3.40.1050.10">
    <property type="entry name" value="Carbonic anhydrase"/>
    <property type="match status" value="1"/>
</dbReference>
<dbReference type="AlphaFoldDB" id="A0A6B8VZ62"/>
<comment type="function">
    <text evidence="8">Reversible hydration of carbon dioxide.</text>
</comment>
<evidence type="ECO:0000256" key="2">
    <source>
        <dbReference type="ARBA" id="ARBA00012925"/>
    </source>
</evidence>
<comment type="function">
    <text evidence="5">Catalyzes the reversible hydration of carbon dioxide to form bicarbonate.</text>
</comment>
<evidence type="ECO:0000256" key="7">
    <source>
        <dbReference type="PIRSR" id="PIRSR601765-1"/>
    </source>
</evidence>
<feature type="binding site" evidence="7">
    <location>
        <position position="53"/>
    </location>
    <ligand>
        <name>Zn(2+)</name>
        <dbReference type="ChEBI" id="CHEBI:29105"/>
    </ligand>
</feature>
<keyword evidence="3 7" id="KW-0862">Zinc</keyword>
<evidence type="ECO:0000256" key="3">
    <source>
        <dbReference type="ARBA" id="ARBA00022833"/>
    </source>
</evidence>
<dbReference type="SMART" id="SM00947">
    <property type="entry name" value="Pro_CA"/>
    <property type="match status" value="1"/>
</dbReference>
<keyword evidence="4 8" id="KW-0456">Lyase</keyword>
<dbReference type="EC" id="4.2.1.1" evidence="2 8"/>
<comment type="similarity">
    <text evidence="1 8">Belongs to the beta-class carbonic anhydrase family.</text>
</comment>
<dbReference type="EMBL" id="CP046455">
    <property type="protein sequence ID" value="QGU08289.1"/>
    <property type="molecule type" value="Genomic_DNA"/>
</dbReference>
<evidence type="ECO:0000313" key="9">
    <source>
        <dbReference type="EMBL" id="QGU08289.1"/>
    </source>
</evidence>
<dbReference type="CDD" id="cd03378">
    <property type="entry name" value="beta_CA_cladeC"/>
    <property type="match status" value="1"/>
</dbReference>
<dbReference type="PANTHER" id="PTHR11002">
    <property type="entry name" value="CARBONIC ANHYDRASE"/>
    <property type="match status" value="1"/>
</dbReference>
<dbReference type="InterPro" id="IPR036874">
    <property type="entry name" value="Carbonic_anhydrase_sf"/>
</dbReference>
<dbReference type="GO" id="GO:0015976">
    <property type="term" value="P:carbon utilization"/>
    <property type="evidence" value="ECO:0007669"/>
    <property type="project" value="InterPro"/>
</dbReference>
<evidence type="ECO:0000256" key="4">
    <source>
        <dbReference type="ARBA" id="ARBA00023239"/>
    </source>
</evidence>
<dbReference type="Proteomes" id="UP000424462">
    <property type="component" value="Chromosome"/>
</dbReference>
<dbReference type="PANTHER" id="PTHR11002:SF79">
    <property type="entry name" value="CARBONIC ANHYDRASE 2"/>
    <property type="match status" value="1"/>
</dbReference>
<feature type="binding site" evidence="7">
    <location>
        <position position="106"/>
    </location>
    <ligand>
        <name>Zn(2+)</name>
        <dbReference type="ChEBI" id="CHEBI:29105"/>
    </ligand>
</feature>
<proteinExistence type="inferred from homology"/>
<evidence type="ECO:0000256" key="1">
    <source>
        <dbReference type="ARBA" id="ARBA00006217"/>
    </source>
</evidence>
<keyword evidence="10" id="KW-1185">Reference proteome</keyword>
<evidence type="ECO:0000313" key="10">
    <source>
        <dbReference type="Proteomes" id="UP000424462"/>
    </source>
</evidence>
<protein>
    <recommendedName>
        <fullName evidence="2 8">Carbonic anhydrase</fullName>
        <ecNumber evidence="2 8">4.2.1.1</ecNumber>
    </recommendedName>
    <alternativeName>
        <fullName evidence="8">Carbonate dehydratase</fullName>
    </alternativeName>
</protein>
<name>A0A6B8VZ62_9CORY</name>
<evidence type="ECO:0000256" key="6">
    <source>
        <dbReference type="ARBA" id="ARBA00048348"/>
    </source>
</evidence>
<keyword evidence="7" id="KW-0479">Metal-binding</keyword>
<sequence>MKNVERTPQAVWEALKEGNERFIQYRAERPNQDPTRRYELRAGQSPRAVVLSCSDSRVPVEMIFDVGLGDLFVIRTAGEILDLAVLSSLEYALEELKVPMVVVMGHESCGAVKATADALDGGHIPSGLQRVLVEKVSPSILVAKSKGYNTIEDFEREHVIETVDQVISRSPVMQHRMATGDVGIVGLRYRLTDSVAETVITQGVE</sequence>
<feature type="binding site" evidence="7">
    <location>
        <position position="109"/>
    </location>
    <ligand>
        <name>Zn(2+)</name>
        <dbReference type="ChEBI" id="CHEBI:29105"/>
    </ligand>
</feature>
<dbReference type="SUPFAM" id="SSF53056">
    <property type="entry name" value="beta-carbonic anhydrase, cab"/>
    <property type="match status" value="1"/>
</dbReference>
<comment type="catalytic activity">
    <reaction evidence="6 8">
        <text>hydrogencarbonate + H(+) = CO2 + H2O</text>
        <dbReference type="Rhea" id="RHEA:10748"/>
        <dbReference type="ChEBI" id="CHEBI:15377"/>
        <dbReference type="ChEBI" id="CHEBI:15378"/>
        <dbReference type="ChEBI" id="CHEBI:16526"/>
        <dbReference type="ChEBI" id="CHEBI:17544"/>
        <dbReference type="EC" id="4.2.1.1"/>
    </reaction>
</comment>
<gene>
    <name evidence="9" type="primary">mtcA2</name>
    <name evidence="9" type="ORF">COCCU_11945</name>
</gene>
<accession>A0A6B8VZ62</accession>
<comment type="cofactor">
    <cofactor evidence="7">
        <name>Zn(2+)</name>
        <dbReference type="ChEBI" id="CHEBI:29105"/>
    </cofactor>
    <text evidence="7">Binds 1 zinc ion per subunit.</text>
</comment>
<dbReference type="GO" id="GO:0004089">
    <property type="term" value="F:carbonate dehydratase activity"/>
    <property type="evidence" value="ECO:0007669"/>
    <property type="project" value="UniProtKB-UniRule"/>
</dbReference>
<dbReference type="InterPro" id="IPR001765">
    <property type="entry name" value="Carbonic_anhydrase"/>
</dbReference>
<feature type="binding site" evidence="7">
    <location>
        <position position="55"/>
    </location>
    <ligand>
        <name>Zn(2+)</name>
        <dbReference type="ChEBI" id="CHEBI:29105"/>
    </ligand>
</feature>
<reference evidence="9 10" key="1">
    <citation type="submission" date="2019-11" db="EMBL/GenBank/DDBJ databases">
        <title>Complete genome sequence of Corynebacterium kalinowskii 1959, a novel Corynebacterium species isolated from soil of a small paddock in Vilsendorf, Germany.</title>
        <authorList>
            <person name="Schaffert L."/>
            <person name="Ruwe M."/>
            <person name="Milse J."/>
            <person name="Hanuschka K."/>
            <person name="Ortseifen V."/>
            <person name="Droste J."/>
            <person name="Brandt D."/>
            <person name="Schlueter L."/>
            <person name="Kutter Y."/>
            <person name="Vinke S."/>
            <person name="Viehoefer P."/>
            <person name="Jacob L."/>
            <person name="Luebke N.-C."/>
            <person name="Schulte-Berndt E."/>
            <person name="Hain C."/>
            <person name="Linder M."/>
            <person name="Schmidt P."/>
            <person name="Wollenschlaeger L."/>
            <person name="Luttermann T."/>
            <person name="Thieme E."/>
            <person name="Hassa J."/>
            <person name="Haak M."/>
            <person name="Wittchen M."/>
            <person name="Mentz A."/>
            <person name="Persicke M."/>
            <person name="Busche T."/>
            <person name="Ruckert C."/>
        </authorList>
    </citation>
    <scope>NUCLEOTIDE SEQUENCE [LARGE SCALE GENOMIC DNA]</scope>
    <source>
        <strain evidence="9 10">2039</strain>
    </source>
</reference>
<dbReference type="KEGG" id="cok:COCCU_11945"/>
<dbReference type="Pfam" id="PF00484">
    <property type="entry name" value="Pro_CA"/>
    <property type="match status" value="1"/>
</dbReference>
<evidence type="ECO:0000256" key="5">
    <source>
        <dbReference type="ARBA" id="ARBA00024993"/>
    </source>
</evidence>
<organism evidence="9 10">
    <name type="scientific">Corynebacterium occultum</name>
    <dbReference type="NCBI Taxonomy" id="2675219"/>
    <lineage>
        <taxon>Bacteria</taxon>
        <taxon>Bacillati</taxon>
        <taxon>Actinomycetota</taxon>
        <taxon>Actinomycetes</taxon>
        <taxon>Mycobacteriales</taxon>
        <taxon>Corynebacteriaceae</taxon>
        <taxon>Corynebacterium</taxon>
    </lineage>
</organism>
<dbReference type="InterPro" id="IPR015892">
    <property type="entry name" value="Carbonic_anhydrase_CS"/>
</dbReference>
<dbReference type="GO" id="GO:0008270">
    <property type="term" value="F:zinc ion binding"/>
    <property type="evidence" value="ECO:0007669"/>
    <property type="project" value="UniProtKB-UniRule"/>
</dbReference>